<dbReference type="OrthoDB" id="239701at2759"/>
<feature type="non-terminal residue" evidence="2">
    <location>
        <position position="142"/>
    </location>
</feature>
<dbReference type="STRING" id="52670.A0A2I4AM89"/>
<dbReference type="RefSeq" id="XP_013856603.1">
    <property type="nucleotide sequence ID" value="XM_014001149.1"/>
</dbReference>
<dbReference type="InParanoid" id="A0A2I4AM89"/>
<dbReference type="Proteomes" id="UP000192220">
    <property type="component" value="Unplaced"/>
</dbReference>
<name>A0A2I4AM89_AUSLI</name>
<feature type="non-terminal residue" evidence="2">
    <location>
        <position position="1"/>
    </location>
</feature>
<proteinExistence type="predicted"/>
<dbReference type="AlphaFoldDB" id="A0A2I4AM89"/>
<dbReference type="GeneID" id="106512558"/>
<protein>
    <submittedName>
        <fullName evidence="2">Probable E3 ubiquitin-protein ligase HERC1</fullName>
    </submittedName>
</protein>
<dbReference type="KEGG" id="alim:106512558"/>
<reference evidence="2" key="1">
    <citation type="submission" date="2025-08" db="UniProtKB">
        <authorList>
            <consortium name="RefSeq"/>
        </authorList>
    </citation>
    <scope>IDENTIFICATION</scope>
    <source>
        <strain evidence="2">Quisiro</strain>
    </source>
</reference>
<organism evidence="1 2">
    <name type="scientific">Austrofundulus limnaeus</name>
    <name type="common">Annual killifish</name>
    <dbReference type="NCBI Taxonomy" id="52670"/>
    <lineage>
        <taxon>Eukaryota</taxon>
        <taxon>Metazoa</taxon>
        <taxon>Chordata</taxon>
        <taxon>Craniata</taxon>
        <taxon>Vertebrata</taxon>
        <taxon>Euteleostomi</taxon>
        <taxon>Actinopterygii</taxon>
        <taxon>Neopterygii</taxon>
        <taxon>Teleostei</taxon>
        <taxon>Neoteleostei</taxon>
        <taxon>Acanthomorphata</taxon>
        <taxon>Ovalentaria</taxon>
        <taxon>Atherinomorphae</taxon>
        <taxon>Cyprinodontiformes</taxon>
        <taxon>Rivulidae</taxon>
        <taxon>Austrofundulus</taxon>
    </lineage>
</organism>
<accession>A0A2I4AM89</accession>
<evidence type="ECO:0000313" key="1">
    <source>
        <dbReference type="Proteomes" id="UP000192220"/>
    </source>
</evidence>
<sequence length="142" mass="15840">EESYSLSGRRNVDLDLAFSQRKRGVLHSSPDSLAESWFRSRLSHQRSYGSAHSYDESDLDLNRSLGVQALIDNMVSFMSGDVGLAPAFKEPEEGVSTSPQATILSMEQQQSRAELRLEALHQIVVLISSMEEKGSQPRTLDR</sequence>
<gene>
    <name evidence="2" type="primary">LOC106512558</name>
</gene>
<evidence type="ECO:0000313" key="2">
    <source>
        <dbReference type="RefSeq" id="XP_013856603.1"/>
    </source>
</evidence>
<keyword evidence="1" id="KW-1185">Reference proteome</keyword>